<gene>
    <name evidence="2" type="ORF">JMJ55_22240</name>
</gene>
<dbReference type="RefSeq" id="WP_202827807.1">
    <property type="nucleotide sequence ID" value="NZ_JAEUXJ010000012.1"/>
</dbReference>
<reference evidence="2 3" key="1">
    <citation type="submission" date="2021-01" db="EMBL/GenBank/DDBJ databases">
        <title>Belnapia mucosa sp. nov. and Belnapia arida sp. nov., isolated from the Tabernas Desert (Almeria, Spain).</title>
        <authorList>
            <person name="Molina-Menor E."/>
            <person name="Vidal-Verdu A."/>
            <person name="Calonge A."/>
            <person name="Satari L."/>
            <person name="Pereto Magraner J."/>
            <person name="Porcar Miralles M."/>
        </authorList>
    </citation>
    <scope>NUCLEOTIDE SEQUENCE [LARGE SCALE GENOMIC DNA]</scope>
    <source>
        <strain evidence="2 3">T6</strain>
    </source>
</reference>
<comment type="caution">
    <text evidence="2">The sequence shown here is derived from an EMBL/GenBank/DDBJ whole genome shotgun (WGS) entry which is preliminary data.</text>
</comment>
<evidence type="ECO:0000256" key="1">
    <source>
        <dbReference type="SAM" id="MobiDB-lite"/>
    </source>
</evidence>
<organism evidence="2 3">
    <name type="scientific">Belnapia mucosa</name>
    <dbReference type="NCBI Taxonomy" id="2804532"/>
    <lineage>
        <taxon>Bacteria</taxon>
        <taxon>Pseudomonadati</taxon>
        <taxon>Pseudomonadota</taxon>
        <taxon>Alphaproteobacteria</taxon>
        <taxon>Acetobacterales</taxon>
        <taxon>Roseomonadaceae</taxon>
        <taxon>Belnapia</taxon>
    </lineage>
</organism>
<accession>A0ABS1V8S8</accession>
<sequence length="363" mass="33682">MSVINLEQAQPDIAADARDVEDAQLVYNFTSPGSISTFTVQVAGLYSIEAIGGSGGTGNARTGSSSDEAVGGFGAEVGATFDLNSGDTLTIVVAAQGGNSRETIGPAGGAGATFVTGPNDLLVVAGGGGGGAVGGNEAQSRGTDALQDATAGKAAAFIHGESVAGGAAGSNGDGGGGGPTSGGGDGYGGGGGGGYFTSGGSGGIPANAGGGGSALSNSDPAGGSGGAGNGGPGGFGGGGGGGYLGGGGGGGGYNGGGGGPAVENVGGGGGAGGSFVSSNSLSVSFATASAHGNGSVVLTLLDDGLDSPLVIDWNALAARATANFEATGQWFLDPVSYNEETTDWNALAAQVTANYNATGQWYL</sequence>
<name>A0ABS1V8S8_9PROT</name>
<keyword evidence="3" id="KW-1185">Reference proteome</keyword>
<evidence type="ECO:0000313" key="3">
    <source>
        <dbReference type="Proteomes" id="UP000606490"/>
    </source>
</evidence>
<dbReference type="Proteomes" id="UP000606490">
    <property type="component" value="Unassembled WGS sequence"/>
</dbReference>
<proteinExistence type="predicted"/>
<evidence type="ECO:0008006" key="4">
    <source>
        <dbReference type="Google" id="ProtNLM"/>
    </source>
</evidence>
<dbReference type="EMBL" id="JAEUXJ010000012">
    <property type="protein sequence ID" value="MBL6458060.1"/>
    <property type="molecule type" value="Genomic_DNA"/>
</dbReference>
<protein>
    <recommendedName>
        <fullName evidence="4">PE-PGRS family protein</fullName>
    </recommendedName>
</protein>
<evidence type="ECO:0000313" key="2">
    <source>
        <dbReference type="EMBL" id="MBL6458060.1"/>
    </source>
</evidence>
<feature type="region of interest" description="Disordered" evidence="1">
    <location>
        <begin position="210"/>
        <end position="229"/>
    </location>
</feature>